<accession>A0AAD7ZHG3</accession>
<feature type="domain" description="TPX2 C-terminal" evidence="9">
    <location>
        <begin position="455"/>
        <end position="528"/>
    </location>
</feature>
<keyword evidence="4" id="KW-0963">Cytoplasm</keyword>
<evidence type="ECO:0000256" key="3">
    <source>
        <dbReference type="ARBA" id="ARBA00005885"/>
    </source>
</evidence>
<sequence length="545" mass="62390">MDDFECEAPMYFNFSETNALHENDGADKFFECGIVGDGGTCEGAVDNQSILSEEGAQYMTPETDRTGTPVDENVNKALNQAIKNLCTISKPKKFRQHDDGDGSNKHVRTFCGGQNMFMQNNKKTVNEQKFVSVAEAVRRFQVGTPDRFHSQPKGTLLKRSEKPRRRSFSAKGTIAVTPQLTSHLRSRPVTHLTREEEEEKVLAEMKAHQIKANPLNPKILQPHKPKVVVEKKAPTKQLPFNLTEVKKKVQVPQQSPAYTFSARPVPAKILESVQGVPEKKEVPLTEPASPMCAKRSKKYGTAIDVKDGMKCITQKELHNFGIYTEHIEHKRTTEVKPFSFEERDKQLLKRREELIQKHLEEEKKSREFHAKPVPSNSSNHHKELAFSATQPVPFRLTVDKRGMTKQEQLQKKLEEEERELKEMAQFKARPATVITKKPFQPKKADRPLTDITAVELNTEKRAKEREEFDLKVKMEQAHLEELRRRRDEQQKRAEMEEVARLRKEAVHKALPVPKYKPLEVLSSSRPLTSPKSPAFTHRTRSLLSS</sequence>
<evidence type="ECO:0008006" key="13">
    <source>
        <dbReference type="Google" id="ProtNLM"/>
    </source>
</evidence>
<organism evidence="11 12">
    <name type="scientific">Diploptera punctata</name>
    <name type="common">Pacific beetle cockroach</name>
    <dbReference type="NCBI Taxonomy" id="6984"/>
    <lineage>
        <taxon>Eukaryota</taxon>
        <taxon>Metazoa</taxon>
        <taxon>Ecdysozoa</taxon>
        <taxon>Arthropoda</taxon>
        <taxon>Hexapoda</taxon>
        <taxon>Insecta</taxon>
        <taxon>Pterygota</taxon>
        <taxon>Neoptera</taxon>
        <taxon>Polyneoptera</taxon>
        <taxon>Dictyoptera</taxon>
        <taxon>Blattodea</taxon>
        <taxon>Blaberoidea</taxon>
        <taxon>Blaberidae</taxon>
        <taxon>Diplopterinae</taxon>
        <taxon>Diploptera</taxon>
    </lineage>
</organism>
<dbReference type="Pfam" id="PF06886">
    <property type="entry name" value="TPX2"/>
    <property type="match status" value="1"/>
</dbReference>
<feature type="compositionally biased region" description="Polar residues" evidence="8">
    <location>
        <begin position="521"/>
        <end position="531"/>
    </location>
</feature>
<keyword evidence="5" id="KW-0206">Cytoskeleton</keyword>
<dbReference type="InterPro" id="IPR027329">
    <property type="entry name" value="TPX2_C"/>
</dbReference>
<feature type="coiled-coil region" evidence="7">
    <location>
        <begin position="465"/>
        <end position="504"/>
    </location>
</feature>
<dbReference type="PANTHER" id="PTHR14326:SF44">
    <property type="entry name" value="TARGETING PROTEIN FOR XKLP2"/>
    <property type="match status" value="1"/>
</dbReference>
<evidence type="ECO:0000256" key="4">
    <source>
        <dbReference type="ARBA" id="ARBA00022490"/>
    </source>
</evidence>
<dbReference type="AlphaFoldDB" id="A0AAD7ZHG3"/>
<protein>
    <recommendedName>
        <fullName evidence="13">Targeting protein for Xklp2</fullName>
    </recommendedName>
</protein>
<dbReference type="Pfam" id="PF12214">
    <property type="entry name" value="TPX2_importin"/>
    <property type="match status" value="1"/>
</dbReference>
<reference evidence="11" key="2">
    <citation type="submission" date="2023-05" db="EMBL/GenBank/DDBJ databases">
        <authorList>
            <person name="Fouks B."/>
        </authorList>
    </citation>
    <scope>NUCLEOTIDE SEQUENCE</scope>
    <source>
        <strain evidence="11">Stay&amp;Tobe</strain>
        <tissue evidence="11">Testes</tissue>
    </source>
</reference>
<evidence type="ECO:0000256" key="8">
    <source>
        <dbReference type="SAM" id="MobiDB-lite"/>
    </source>
</evidence>
<reference evidence="11" key="1">
    <citation type="journal article" date="2023" name="IScience">
        <title>Live-bearing cockroach genome reveals convergent evolutionary mechanisms linked to viviparity in insects and beyond.</title>
        <authorList>
            <person name="Fouks B."/>
            <person name="Harrison M.C."/>
            <person name="Mikhailova A.A."/>
            <person name="Marchal E."/>
            <person name="English S."/>
            <person name="Carruthers M."/>
            <person name="Jennings E.C."/>
            <person name="Chiamaka E.L."/>
            <person name="Frigard R.A."/>
            <person name="Pippel M."/>
            <person name="Attardo G.M."/>
            <person name="Benoit J.B."/>
            <person name="Bornberg-Bauer E."/>
            <person name="Tobe S.S."/>
        </authorList>
    </citation>
    <scope>NUCLEOTIDE SEQUENCE</scope>
    <source>
        <strain evidence="11">Stay&amp;Tobe</strain>
    </source>
</reference>
<comment type="similarity">
    <text evidence="3">Belongs to the TPX2 family.</text>
</comment>
<dbReference type="GO" id="GO:0060236">
    <property type="term" value="P:regulation of mitotic spindle organization"/>
    <property type="evidence" value="ECO:0007669"/>
    <property type="project" value="InterPro"/>
</dbReference>
<keyword evidence="7" id="KW-0175">Coiled coil</keyword>
<dbReference type="GO" id="GO:0005874">
    <property type="term" value="C:microtubule"/>
    <property type="evidence" value="ECO:0007669"/>
    <property type="project" value="InterPro"/>
</dbReference>
<evidence type="ECO:0000256" key="2">
    <source>
        <dbReference type="ARBA" id="ARBA00004186"/>
    </source>
</evidence>
<evidence type="ECO:0000259" key="9">
    <source>
        <dbReference type="Pfam" id="PF06886"/>
    </source>
</evidence>
<evidence type="ECO:0000256" key="5">
    <source>
        <dbReference type="ARBA" id="ARBA00023212"/>
    </source>
</evidence>
<feature type="domain" description="TPX2 central" evidence="10">
    <location>
        <begin position="172"/>
        <end position="290"/>
    </location>
</feature>
<dbReference type="GO" id="GO:0005819">
    <property type="term" value="C:spindle"/>
    <property type="evidence" value="ECO:0007669"/>
    <property type="project" value="UniProtKB-SubCell"/>
</dbReference>
<evidence type="ECO:0000256" key="6">
    <source>
        <dbReference type="ARBA" id="ARBA00023242"/>
    </source>
</evidence>
<evidence type="ECO:0000256" key="1">
    <source>
        <dbReference type="ARBA" id="ARBA00004123"/>
    </source>
</evidence>
<evidence type="ECO:0000313" key="12">
    <source>
        <dbReference type="Proteomes" id="UP001233999"/>
    </source>
</evidence>
<dbReference type="InterPro" id="IPR027330">
    <property type="entry name" value="TPX2_central_dom"/>
</dbReference>
<keyword evidence="6" id="KW-0539">Nucleus</keyword>
<gene>
    <name evidence="11" type="ORF">L9F63_024401</name>
</gene>
<evidence type="ECO:0000259" key="10">
    <source>
        <dbReference type="Pfam" id="PF12214"/>
    </source>
</evidence>
<dbReference type="InterPro" id="IPR009675">
    <property type="entry name" value="TPX2_fam"/>
</dbReference>
<feature type="region of interest" description="Disordered" evidence="8">
    <location>
        <begin position="145"/>
        <end position="172"/>
    </location>
</feature>
<feature type="region of interest" description="Disordered" evidence="8">
    <location>
        <begin position="504"/>
        <end position="545"/>
    </location>
</feature>
<dbReference type="GO" id="GO:0005634">
    <property type="term" value="C:nucleus"/>
    <property type="evidence" value="ECO:0007669"/>
    <property type="project" value="UniProtKB-SubCell"/>
</dbReference>
<evidence type="ECO:0000256" key="7">
    <source>
        <dbReference type="SAM" id="Coils"/>
    </source>
</evidence>
<comment type="subcellular location">
    <subcellularLocation>
        <location evidence="2">Cytoplasm</location>
        <location evidence="2">Cytoskeleton</location>
        <location evidence="2">Spindle</location>
    </subcellularLocation>
    <subcellularLocation>
        <location evidence="1">Nucleus</location>
    </subcellularLocation>
</comment>
<proteinExistence type="inferred from homology"/>
<keyword evidence="12" id="KW-1185">Reference proteome</keyword>
<dbReference type="EMBL" id="JASPKZ010008339">
    <property type="protein sequence ID" value="KAJ9580425.1"/>
    <property type="molecule type" value="Genomic_DNA"/>
</dbReference>
<evidence type="ECO:0000313" key="11">
    <source>
        <dbReference type="EMBL" id="KAJ9580425.1"/>
    </source>
</evidence>
<dbReference type="PANTHER" id="PTHR14326">
    <property type="entry name" value="TARGETING PROTEIN FOR XKLP2"/>
    <property type="match status" value="1"/>
</dbReference>
<name>A0AAD7ZHG3_DIPPU</name>
<comment type="caution">
    <text evidence="11">The sequence shown here is derived from an EMBL/GenBank/DDBJ whole genome shotgun (WGS) entry which is preliminary data.</text>
</comment>
<dbReference type="Proteomes" id="UP001233999">
    <property type="component" value="Unassembled WGS sequence"/>
</dbReference>